<dbReference type="EC" id="2.7.7.7" evidence="7"/>
<evidence type="ECO:0000256" key="2">
    <source>
        <dbReference type="ARBA" id="ARBA00022763"/>
    </source>
</evidence>
<keyword evidence="3" id="KW-0741">SOS mutagenesis</keyword>
<evidence type="ECO:0000256" key="1">
    <source>
        <dbReference type="ARBA" id="ARBA00010945"/>
    </source>
</evidence>
<keyword evidence="7" id="KW-0548">Nucleotidyltransferase</keyword>
<sequence>MFALVDVNSFYTSCETVFRPDLRGRPVVVVSNNDGCIISRSAEAKALGIKMGEPYFKIKQDLQRQQVQVFSSNYALYADLSHRVMTLLGELAPASEIYSIDEAFLDLTGVSNCLSLEDFGRDIRQQVLKATGLTVGVGIAPTKTLAKLANYAAKKWSKTGGVVDLSDPARQRRLLPLVPVEEVWGIGRRVGKRLQLMGIKNALDLADSPVPTLRKHFSVVMERTVRELRGESCLALEEMAPAKQQIVCSRSFGHRVTDYQDMHQAICAWAERAAEKLRGEKQYCRFISVFIRTSPHDDNGTGYNNQASGRLLLPSNDTRDIIRVATEALDRIWREGERYIKAGVMLSDFYSEGVAQLDLFAETQPKANSAALMTAIDTLNRSGKGKVWFAGQGIEKSWSMKREMLSPAWTTRYSDLPTAK</sequence>
<dbReference type="PANTHER" id="PTHR11076:SF34">
    <property type="entry name" value="PROTEIN UMUC"/>
    <property type="match status" value="1"/>
</dbReference>
<evidence type="ECO:0000259" key="6">
    <source>
        <dbReference type="PROSITE" id="PS50173"/>
    </source>
</evidence>
<dbReference type="GO" id="GO:0003887">
    <property type="term" value="F:DNA-directed DNA polymerase activity"/>
    <property type="evidence" value="ECO:0007669"/>
    <property type="project" value="UniProtKB-EC"/>
</dbReference>
<organism evidence="7 8">
    <name type="scientific">Erwinia plantamica</name>
    <dbReference type="NCBI Taxonomy" id="3237104"/>
    <lineage>
        <taxon>Bacteria</taxon>
        <taxon>Pseudomonadati</taxon>
        <taxon>Pseudomonadota</taxon>
        <taxon>Gammaproteobacteria</taxon>
        <taxon>Enterobacterales</taxon>
        <taxon>Erwiniaceae</taxon>
        <taxon>Erwinia</taxon>
    </lineage>
</organism>
<dbReference type="InterPro" id="IPR050116">
    <property type="entry name" value="DNA_polymerase-Y"/>
</dbReference>
<dbReference type="Proteomes" id="UP001605250">
    <property type="component" value="Unassembled WGS sequence"/>
</dbReference>
<dbReference type="InterPro" id="IPR043502">
    <property type="entry name" value="DNA/RNA_pol_sf"/>
</dbReference>
<keyword evidence="7" id="KW-0808">Transferase</keyword>
<keyword evidence="5" id="KW-0742">SOS response</keyword>
<dbReference type="InterPro" id="IPR043128">
    <property type="entry name" value="Rev_trsase/Diguanyl_cyclase"/>
</dbReference>
<dbReference type="InterPro" id="IPR017961">
    <property type="entry name" value="DNA_pol_Y-fam_little_finger"/>
</dbReference>
<dbReference type="Gene3D" id="3.30.70.270">
    <property type="match status" value="1"/>
</dbReference>
<dbReference type="Pfam" id="PF11799">
    <property type="entry name" value="IMS_C"/>
    <property type="match status" value="1"/>
</dbReference>
<dbReference type="Pfam" id="PF00817">
    <property type="entry name" value="IMS"/>
    <property type="match status" value="1"/>
</dbReference>
<accession>A0ABW7CFX2</accession>
<dbReference type="PANTHER" id="PTHR11076">
    <property type="entry name" value="DNA REPAIR POLYMERASE UMUC / TRANSFERASE FAMILY MEMBER"/>
    <property type="match status" value="1"/>
</dbReference>
<dbReference type="RefSeq" id="WP_253460613.1">
    <property type="nucleotide sequence ID" value="NZ_JBGCUC010000001.1"/>
</dbReference>
<evidence type="ECO:0000313" key="8">
    <source>
        <dbReference type="Proteomes" id="UP001605250"/>
    </source>
</evidence>
<dbReference type="SUPFAM" id="SSF100879">
    <property type="entry name" value="Lesion bypass DNA polymerase (Y-family), little finger domain"/>
    <property type="match status" value="1"/>
</dbReference>
<gene>
    <name evidence="7" type="primary">umuC</name>
    <name evidence="7" type="ORF">AB3U87_01625</name>
</gene>
<dbReference type="InterPro" id="IPR025188">
    <property type="entry name" value="DUF4113"/>
</dbReference>
<dbReference type="EMBL" id="JBGCUC010000001">
    <property type="protein sequence ID" value="MFG6075062.1"/>
    <property type="molecule type" value="Genomic_DNA"/>
</dbReference>
<keyword evidence="8" id="KW-1185">Reference proteome</keyword>
<comment type="caution">
    <text evidence="7">The sequence shown here is derived from an EMBL/GenBank/DDBJ whole genome shotgun (WGS) entry which is preliminary data.</text>
</comment>
<keyword evidence="2" id="KW-0227">DNA damage</keyword>
<dbReference type="PROSITE" id="PS50173">
    <property type="entry name" value="UMUC"/>
    <property type="match status" value="1"/>
</dbReference>
<keyword evidence="4" id="KW-0234">DNA repair</keyword>
<dbReference type="InterPro" id="IPR001126">
    <property type="entry name" value="UmuC"/>
</dbReference>
<protein>
    <submittedName>
        <fullName evidence="7">Translesion error-prone DNA polymerase V subunit UmuC</fullName>
        <ecNumber evidence="7">2.7.7.7</ecNumber>
    </submittedName>
</protein>
<dbReference type="Gene3D" id="3.40.1170.60">
    <property type="match status" value="1"/>
</dbReference>
<dbReference type="Pfam" id="PF13438">
    <property type="entry name" value="DUF4113"/>
    <property type="match status" value="1"/>
</dbReference>
<feature type="domain" description="UmuC" evidence="6">
    <location>
        <begin position="2"/>
        <end position="187"/>
    </location>
</feature>
<evidence type="ECO:0000256" key="4">
    <source>
        <dbReference type="ARBA" id="ARBA00023204"/>
    </source>
</evidence>
<dbReference type="CDD" id="cd01700">
    <property type="entry name" value="PolY_Pol_V_umuC"/>
    <property type="match status" value="1"/>
</dbReference>
<comment type="similarity">
    <text evidence="1">Belongs to the DNA polymerase type-Y family.</text>
</comment>
<dbReference type="InterPro" id="IPR036775">
    <property type="entry name" value="DNA_pol_Y-fam_lit_finger_sf"/>
</dbReference>
<dbReference type="SUPFAM" id="SSF56672">
    <property type="entry name" value="DNA/RNA polymerases"/>
    <property type="match status" value="1"/>
</dbReference>
<reference evidence="7 8" key="1">
    <citation type="submission" date="2024-07" db="EMBL/GenBank/DDBJ databases">
        <title>Novel bacterial strain Erwinia sp. OPT-41 promoting growth of various crops.</title>
        <authorList>
            <person name="Egorshina A."/>
            <person name="Lukyantsev M.A."/>
            <person name="Golubev S.N."/>
            <person name="Muratova A.Y."/>
            <person name="Bulygina E.A."/>
        </authorList>
    </citation>
    <scope>NUCLEOTIDE SEQUENCE [LARGE SCALE GENOMIC DNA]</scope>
    <source>
        <strain evidence="7 8">OPT-41</strain>
    </source>
</reference>
<proteinExistence type="inferred from homology"/>
<dbReference type="Gene3D" id="1.10.150.20">
    <property type="entry name" value="5' to 3' exonuclease, C-terminal subdomain"/>
    <property type="match status" value="1"/>
</dbReference>
<dbReference type="NCBIfam" id="NF002955">
    <property type="entry name" value="PRK03609.1"/>
    <property type="match status" value="1"/>
</dbReference>
<evidence type="ECO:0000256" key="5">
    <source>
        <dbReference type="ARBA" id="ARBA00023236"/>
    </source>
</evidence>
<name>A0ABW7CFX2_9GAMM</name>
<dbReference type="Gene3D" id="3.30.1490.100">
    <property type="entry name" value="DNA polymerase, Y-family, little finger domain"/>
    <property type="match status" value="1"/>
</dbReference>
<evidence type="ECO:0000256" key="3">
    <source>
        <dbReference type="ARBA" id="ARBA00023199"/>
    </source>
</evidence>
<evidence type="ECO:0000313" key="7">
    <source>
        <dbReference type="EMBL" id="MFG6075062.1"/>
    </source>
</evidence>